<evidence type="ECO:0000313" key="3">
    <source>
        <dbReference type="Proteomes" id="UP000574390"/>
    </source>
</evidence>
<protein>
    <submittedName>
        <fullName evidence="2">Uncharacterized protein</fullName>
    </submittedName>
</protein>
<evidence type="ECO:0000256" key="1">
    <source>
        <dbReference type="SAM" id="MobiDB-lite"/>
    </source>
</evidence>
<proteinExistence type="predicted"/>
<evidence type="ECO:0000313" key="2">
    <source>
        <dbReference type="EMBL" id="KAF4751034.1"/>
    </source>
</evidence>
<dbReference type="Proteomes" id="UP000574390">
    <property type="component" value="Unassembled WGS sequence"/>
</dbReference>
<organism evidence="2 3">
    <name type="scientific">Perkinsus olseni</name>
    <name type="common">Perkinsus atlanticus</name>
    <dbReference type="NCBI Taxonomy" id="32597"/>
    <lineage>
        <taxon>Eukaryota</taxon>
        <taxon>Sar</taxon>
        <taxon>Alveolata</taxon>
        <taxon>Perkinsozoa</taxon>
        <taxon>Perkinsea</taxon>
        <taxon>Perkinsida</taxon>
        <taxon>Perkinsidae</taxon>
        <taxon>Perkinsus</taxon>
    </lineage>
</organism>
<dbReference type="EMBL" id="JABANM010003338">
    <property type="protein sequence ID" value="KAF4751034.1"/>
    <property type="molecule type" value="Genomic_DNA"/>
</dbReference>
<sequence length="153" mass="16870">MTHSSVLKSGRYHQVAFLRSSPSNGQGFREIRGPNVSQPTRPVLCGKDVQPIEGKSAASSDSDSQASEDSIEEILCDPIPENEAKGRLQSSGHPVKNTKSRLARPMTGRALYQATVGWRREEGRRSHSSSSGSCSPHRRKWYIDMNAYNEGNL</sequence>
<dbReference type="AlphaFoldDB" id="A0A7J6TZW6"/>
<feature type="region of interest" description="Disordered" evidence="1">
    <location>
        <begin position="1"/>
        <end position="141"/>
    </location>
</feature>
<name>A0A7J6TZW6_PEROL</name>
<accession>A0A7J6TZW6</accession>
<comment type="caution">
    <text evidence="2">The sequence shown here is derived from an EMBL/GenBank/DDBJ whole genome shotgun (WGS) entry which is preliminary data.</text>
</comment>
<feature type="compositionally biased region" description="Low complexity" evidence="1">
    <location>
        <begin position="56"/>
        <end position="68"/>
    </location>
</feature>
<gene>
    <name evidence="2" type="ORF">FOZ62_023360</name>
</gene>
<reference evidence="2 3" key="1">
    <citation type="submission" date="2020-04" db="EMBL/GenBank/DDBJ databases">
        <title>Perkinsus olseni comparative genomics.</title>
        <authorList>
            <person name="Bogema D.R."/>
        </authorList>
    </citation>
    <scope>NUCLEOTIDE SEQUENCE [LARGE SCALE GENOMIC DNA]</scope>
    <source>
        <strain evidence="2">ATCC PRA-205</strain>
    </source>
</reference>